<gene>
    <name evidence="2" type="ORF">UFOVP181_325</name>
    <name evidence="1" type="ORF">UFOVP57_314</name>
</gene>
<proteinExistence type="predicted"/>
<evidence type="ECO:0000313" key="1">
    <source>
        <dbReference type="EMBL" id="CAB4125913.1"/>
    </source>
</evidence>
<accession>A0A6J5KY79</accession>
<dbReference type="EMBL" id="LR796187">
    <property type="protein sequence ID" value="CAB4125913.1"/>
    <property type="molecule type" value="Genomic_DNA"/>
</dbReference>
<protein>
    <submittedName>
        <fullName evidence="1">Uncharacterized protein</fullName>
    </submittedName>
</protein>
<evidence type="ECO:0000313" key="2">
    <source>
        <dbReference type="EMBL" id="CAB5209122.1"/>
    </source>
</evidence>
<dbReference type="EMBL" id="LR798231">
    <property type="protein sequence ID" value="CAB5209122.1"/>
    <property type="molecule type" value="Genomic_DNA"/>
</dbReference>
<organism evidence="1">
    <name type="scientific">uncultured Caudovirales phage</name>
    <dbReference type="NCBI Taxonomy" id="2100421"/>
    <lineage>
        <taxon>Viruses</taxon>
        <taxon>Duplodnaviria</taxon>
        <taxon>Heunggongvirae</taxon>
        <taxon>Uroviricota</taxon>
        <taxon>Caudoviricetes</taxon>
        <taxon>Peduoviridae</taxon>
        <taxon>Maltschvirus</taxon>
        <taxon>Maltschvirus maltsch</taxon>
    </lineage>
</organism>
<sequence>MSYIINKTDGTVLTEIIDGTVDQTATDLTLVGKNASTYGEFLNENFVHVLENFASTTSPNNPIQGQLWYDTSEARLKVYDGSGFKVSGGTIVSNSVPSSIAQGDIWIDSYRKQLYFNDGVSTILAGPGYTAQQGISGLQTIDVVDTNNITQTVSLLWVAGSILGLFSKNAFTPATAIPEFVGNITVGFNVSTWNGIKFSVPVTQADALVASDGSLKTVESFISSTSDASTYGSLTILNSTPLVLGQSQNLEIQISGGVAQINSNIQNQNFEINSLNSDGLLPSLHIDAANKYIGMYTDTPSATLDVNGDVIIRGALTIEGNITSINQTTIEIEDILINLGKTAIPTNDTANGGGILLEGGLDGDKTLTWDKTKAAWVSSEHIAVGSGKAFKIGTFDVLNQTTLGSTVTSSSLTTVGLLVSLDVANLKFNGSTISYYSAGGGDGNIILLPQGTNGAINVSNKNIINVKNPSSATDAANLQTVAAYVQTAPLGLSINVGALSDAQIITNILNKIYPVGEHQEGTKCRVWCIDTAAGKEFTLSGGIWTGAIGI</sequence>
<name>A0A6J5KY79_9CAUD</name>
<reference evidence="1" key="1">
    <citation type="submission" date="2020-04" db="EMBL/GenBank/DDBJ databases">
        <authorList>
            <person name="Chiriac C."/>
            <person name="Salcher M."/>
            <person name="Ghai R."/>
            <person name="Kavagutti S V."/>
        </authorList>
    </citation>
    <scope>NUCLEOTIDE SEQUENCE</scope>
</reference>